<evidence type="ECO:0000256" key="1">
    <source>
        <dbReference type="ARBA" id="ARBA00004251"/>
    </source>
</evidence>
<dbReference type="InterPro" id="IPR001611">
    <property type="entry name" value="Leu-rich_rpt"/>
</dbReference>
<evidence type="ECO:0000313" key="13">
    <source>
        <dbReference type="EMBL" id="SPC78665.1"/>
    </source>
</evidence>
<evidence type="ECO:0000256" key="12">
    <source>
        <dbReference type="SAM" id="Phobius"/>
    </source>
</evidence>
<evidence type="ECO:0008006" key="14">
    <source>
        <dbReference type="Google" id="ProtNLM"/>
    </source>
</evidence>
<dbReference type="InterPro" id="IPR003591">
    <property type="entry name" value="Leu-rich_rpt_typical-subtyp"/>
</dbReference>
<keyword evidence="5 12" id="KW-0812">Transmembrane</keyword>
<keyword evidence="4" id="KW-0433">Leucine-rich repeat</keyword>
<name>A0A2N9EV09_FAGSY</name>
<keyword evidence="9 12" id="KW-0472">Membrane</keyword>
<keyword evidence="7" id="KW-0677">Repeat</keyword>
<dbReference type="PRINTS" id="PR00019">
    <property type="entry name" value="LEURICHRPT"/>
</dbReference>
<evidence type="ECO:0000256" key="11">
    <source>
        <dbReference type="ARBA" id="ARBA00023180"/>
    </source>
</evidence>
<evidence type="ECO:0000256" key="5">
    <source>
        <dbReference type="ARBA" id="ARBA00022692"/>
    </source>
</evidence>
<dbReference type="PANTHER" id="PTHR48063:SF16">
    <property type="entry name" value="LRR RECEPTOR-LIKE SERINE_THREONINE-PROTEIN KINASE GSO1"/>
    <property type="match status" value="1"/>
</dbReference>
<accession>A0A2N9EV09</accession>
<proteinExistence type="inferred from homology"/>
<sequence length="442" mass="48401">MNGLLRGSCFKLFRKGWKKIESLDLSKNHLSGELPASIDWLGQLANLVHLGLAFNCFQGPIPASLWSLLHLIGLALNGNKLNGTISDSLGQLSELIRPIPLPVGQIAMLDLSNNMFSGPIPRNIASLSQLKQLQTLHLSENNLSGELPSSFQNLSHLITLDIGNNMLKGSIPRWIGDSFRYLRILSLRSNALSGELPSKLSNLSSFASPGLGGKQVECTVIYYRESLVVDIKGQSLQYTKTLSFLTSIDLSGNNLHGDLPQELTKLAGLVVLNLSRNHISGQIPKNISNLHQLSSLDLSSNCLSGPIPPSMPSLSFLEFLNLSNNNFSGTIPYTGQLTTFESSSFAGNPGLCGHPLDVKCQGEGSKGEEPAENMDSGEEVTDTWFYLSVGLGFAAGLLVPYFILTINEAWRNAYFAFMDEVAARFFGLRHRMTHRRNRHNQH</sequence>
<keyword evidence="8 12" id="KW-1133">Transmembrane helix</keyword>
<dbReference type="Pfam" id="PF00560">
    <property type="entry name" value="LRR_1"/>
    <property type="match status" value="6"/>
</dbReference>
<dbReference type="PANTHER" id="PTHR48063">
    <property type="entry name" value="LRR RECEPTOR-LIKE KINASE"/>
    <property type="match status" value="1"/>
</dbReference>
<evidence type="ECO:0000256" key="7">
    <source>
        <dbReference type="ARBA" id="ARBA00022737"/>
    </source>
</evidence>
<gene>
    <name evidence="13" type="ORF">FSB_LOCUS6547</name>
</gene>
<keyword evidence="6" id="KW-0732">Signal</keyword>
<dbReference type="EMBL" id="OIVN01000342">
    <property type="protein sequence ID" value="SPC78665.1"/>
    <property type="molecule type" value="Genomic_DNA"/>
</dbReference>
<dbReference type="GO" id="GO:0005886">
    <property type="term" value="C:plasma membrane"/>
    <property type="evidence" value="ECO:0007669"/>
    <property type="project" value="UniProtKB-SubCell"/>
</dbReference>
<protein>
    <recommendedName>
        <fullName evidence="14">Leucine-rich repeat-containing N-terminal plant-type domain-containing protein</fullName>
    </recommendedName>
</protein>
<evidence type="ECO:0000256" key="2">
    <source>
        <dbReference type="ARBA" id="ARBA00009592"/>
    </source>
</evidence>
<dbReference type="InterPro" id="IPR046956">
    <property type="entry name" value="RLP23-like"/>
</dbReference>
<dbReference type="SMART" id="SM00369">
    <property type="entry name" value="LRR_TYP"/>
    <property type="match status" value="6"/>
</dbReference>
<dbReference type="FunFam" id="3.80.10.10:FF:000095">
    <property type="entry name" value="LRR receptor-like serine/threonine-protein kinase GSO1"/>
    <property type="match status" value="1"/>
</dbReference>
<keyword evidence="10" id="KW-0675">Receptor</keyword>
<comment type="subcellular location">
    <subcellularLocation>
        <location evidence="1">Cell membrane</location>
        <topology evidence="1">Single-pass type I membrane protein</topology>
    </subcellularLocation>
</comment>
<dbReference type="Gene3D" id="3.80.10.10">
    <property type="entry name" value="Ribonuclease Inhibitor"/>
    <property type="match status" value="1"/>
</dbReference>
<comment type="similarity">
    <text evidence="2">Belongs to the RLP family.</text>
</comment>
<dbReference type="Pfam" id="PF13855">
    <property type="entry name" value="LRR_8"/>
    <property type="match status" value="1"/>
</dbReference>
<evidence type="ECO:0000256" key="9">
    <source>
        <dbReference type="ARBA" id="ARBA00023136"/>
    </source>
</evidence>
<dbReference type="InterPro" id="IPR032675">
    <property type="entry name" value="LRR_dom_sf"/>
</dbReference>
<reference evidence="13" key="1">
    <citation type="submission" date="2018-02" db="EMBL/GenBank/DDBJ databases">
        <authorList>
            <person name="Cohen D.B."/>
            <person name="Kent A.D."/>
        </authorList>
    </citation>
    <scope>NUCLEOTIDE SEQUENCE</scope>
</reference>
<dbReference type="AlphaFoldDB" id="A0A2N9EV09"/>
<evidence type="ECO:0000256" key="4">
    <source>
        <dbReference type="ARBA" id="ARBA00022614"/>
    </source>
</evidence>
<organism evidence="13">
    <name type="scientific">Fagus sylvatica</name>
    <name type="common">Beechnut</name>
    <dbReference type="NCBI Taxonomy" id="28930"/>
    <lineage>
        <taxon>Eukaryota</taxon>
        <taxon>Viridiplantae</taxon>
        <taxon>Streptophyta</taxon>
        <taxon>Embryophyta</taxon>
        <taxon>Tracheophyta</taxon>
        <taxon>Spermatophyta</taxon>
        <taxon>Magnoliopsida</taxon>
        <taxon>eudicotyledons</taxon>
        <taxon>Gunneridae</taxon>
        <taxon>Pentapetalae</taxon>
        <taxon>rosids</taxon>
        <taxon>fabids</taxon>
        <taxon>Fagales</taxon>
        <taxon>Fagaceae</taxon>
        <taxon>Fagus</taxon>
    </lineage>
</organism>
<evidence type="ECO:0000256" key="3">
    <source>
        <dbReference type="ARBA" id="ARBA00022475"/>
    </source>
</evidence>
<evidence type="ECO:0000256" key="10">
    <source>
        <dbReference type="ARBA" id="ARBA00023170"/>
    </source>
</evidence>
<feature type="transmembrane region" description="Helical" evidence="12">
    <location>
        <begin position="384"/>
        <end position="404"/>
    </location>
</feature>
<evidence type="ECO:0000256" key="6">
    <source>
        <dbReference type="ARBA" id="ARBA00022729"/>
    </source>
</evidence>
<keyword evidence="3" id="KW-1003">Cell membrane</keyword>
<evidence type="ECO:0000256" key="8">
    <source>
        <dbReference type="ARBA" id="ARBA00022989"/>
    </source>
</evidence>
<dbReference type="SUPFAM" id="SSF52058">
    <property type="entry name" value="L domain-like"/>
    <property type="match status" value="2"/>
</dbReference>
<keyword evidence="11" id="KW-0325">Glycoprotein</keyword>